<evidence type="ECO:0000259" key="2">
    <source>
        <dbReference type="Pfam" id="PF23159"/>
    </source>
</evidence>
<organism evidence="5 6">
    <name type="scientific">Domibacillus enclensis</name>
    <dbReference type="NCBI Taxonomy" id="1017273"/>
    <lineage>
        <taxon>Bacteria</taxon>
        <taxon>Bacillati</taxon>
        <taxon>Bacillota</taxon>
        <taxon>Bacilli</taxon>
        <taxon>Bacillales</taxon>
        <taxon>Bacillaceae</taxon>
        <taxon>Domibacillus</taxon>
    </lineage>
</organism>
<protein>
    <submittedName>
        <fullName evidence="5">Uncharacterized protein</fullName>
    </submittedName>
</protein>
<dbReference type="InterPro" id="IPR056984">
    <property type="entry name" value="WH_Rok"/>
</dbReference>
<feature type="coiled-coil region" evidence="1">
    <location>
        <begin position="8"/>
        <end position="46"/>
    </location>
</feature>
<evidence type="ECO:0000259" key="3">
    <source>
        <dbReference type="Pfam" id="PF26513"/>
    </source>
</evidence>
<reference evidence="5 6" key="1">
    <citation type="submission" date="2017-01" db="EMBL/GenBank/DDBJ databases">
        <authorList>
            <person name="Mah S.A."/>
            <person name="Swanson W.J."/>
            <person name="Moy G.W."/>
            <person name="Vacquier V.D."/>
        </authorList>
    </citation>
    <scope>NUCLEOTIDE SEQUENCE [LARGE SCALE GENOMIC DNA]</scope>
    <source>
        <strain evidence="5 6">NIO-1016</strain>
    </source>
</reference>
<evidence type="ECO:0000313" key="6">
    <source>
        <dbReference type="Proteomes" id="UP000186385"/>
    </source>
</evidence>
<dbReference type="OrthoDB" id="2969348at2"/>
<dbReference type="RefSeq" id="WP_045850711.1">
    <property type="nucleotide sequence ID" value="NZ_FTLX01000002.1"/>
</dbReference>
<dbReference type="Pfam" id="PF26513">
    <property type="entry name" value="Rok_N"/>
    <property type="match status" value="1"/>
</dbReference>
<dbReference type="Proteomes" id="UP000186385">
    <property type="component" value="Unassembled WGS sequence"/>
</dbReference>
<feature type="domain" description="Repressor Rok winged helix" evidence="2">
    <location>
        <begin position="68"/>
        <end position="124"/>
    </location>
</feature>
<dbReference type="EMBL" id="MWSK01000002">
    <property type="protein sequence ID" value="OXS79147.1"/>
    <property type="molecule type" value="Genomic_DNA"/>
</dbReference>
<keyword evidence="7" id="KW-1185">Reference proteome</keyword>
<keyword evidence="1" id="KW-0175">Coiled coil</keyword>
<sequence length="131" mass="15227">MNDVFDEKKAIEIRLRQVKETERRLLNELKAEREALLKRLEDLENSVGRKPELPTKTRRLNASAGGVRELAVAYLKERKVPVRAVEIQRFVEQETGKKISNMSAFMSALEPEFTRVQKLGRGLYIYEYGMD</sequence>
<gene>
    <name evidence="4" type="ORF">B1B05_05065</name>
    <name evidence="5" type="ORF">SAMN05443094_102227</name>
</gene>
<dbReference type="Proteomes" id="UP000215545">
    <property type="component" value="Unassembled WGS sequence"/>
</dbReference>
<dbReference type="Pfam" id="PF23159">
    <property type="entry name" value="WHD_Rok"/>
    <property type="match status" value="1"/>
</dbReference>
<reference evidence="4" key="3">
    <citation type="submission" date="2017-03" db="EMBL/GenBank/DDBJ databases">
        <authorList>
            <person name="Dastager S.G."/>
            <person name="Neurgaonkar P.S."/>
            <person name="Dharne M.S."/>
        </authorList>
    </citation>
    <scope>NUCLEOTIDE SEQUENCE</scope>
    <source>
        <strain evidence="4">DSM 25145</strain>
    </source>
</reference>
<evidence type="ECO:0000313" key="4">
    <source>
        <dbReference type="EMBL" id="OXS79147.1"/>
    </source>
</evidence>
<reference evidence="7" key="2">
    <citation type="submission" date="2017-03" db="EMBL/GenBank/DDBJ databases">
        <title>Bacillus sp. V-88(T) DSM27956, whole genome shotgun sequencing project.</title>
        <authorList>
            <person name="Dastager S.G."/>
            <person name="Neurgaonkar P.S."/>
            <person name="Dharne M.S."/>
        </authorList>
    </citation>
    <scope>NUCLEOTIDE SEQUENCE [LARGE SCALE GENOMIC DNA]</scope>
    <source>
        <strain evidence="7">DSM 25145</strain>
    </source>
</reference>
<name>A0A1N6RV81_9BACI</name>
<dbReference type="AlphaFoldDB" id="A0A1N6RV81"/>
<proteinExistence type="predicted"/>
<dbReference type="EMBL" id="FTLX01000002">
    <property type="protein sequence ID" value="SIQ32701.1"/>
    <property type="molecule type" value="Genomic_DNA"/>
</dbReference>
<evidence type="ECO:0000256" key="1">
    <source>
        <dbReference type="SAM" id="Coils"/>
    </source>
</evidence>
<dbReference type="InterPro" id="IPR058971">
    <property type="entry name" value="Rok_N_oligomerisation"/>
</dbReference>
<accession>A0A1N6RV81</accession>
<evidence type="ECO:0000313" key="5">
    <source>
        <dbReference type="EMBL" id="SIQ32701.1"/>
    </source>
</evidence>
<feature type="domain" description="Rok N-terminal oligomerisation" evidence="3">
    <location>
        <begin position="4"/>
        <end position="44"/>
    </location>
</feature>
<evidence type="ECO:0000313" key="7">
    <source>
        <dbReference type="Proteomes" id="UP000215545"/>
    </source>
</evidence>